<organism evidence="2 3">
    <name type="scientific">Rhizopus microsporus</name>
    <dbReference type="NCBI Taxonomy" id="58291"/>
    <lineage>
        <taxon>Eukaryota</taxon>
        <taxon>Fungi</taxon>
        <taxon>Fungi incertae sedis</taxon>
        <taxon>Mucoromycota</taxon>
        <taxon>Mucoromycotina</taxon>
        <taxon>Mucoromycetes</taxon>
        <taxon>Mucorales</taxon>
        <taxon>Mucorineae</taxon>
        <taxon>Rhizopodaceae</taxon>
        <taxon>Rhizopus</taxon>
    </lineage>
</organism>
<evidence type="ECO:0000256" key="1">
    <source>
        <dbReference type="SAM" id="MobiDB-lite"/>
    </source>
</evidence>
<dbReference type="VEuPathDB" id="FungiDB:BCV72DRAFT_312482"/>
<reference evidence="2 3" key="1">
    <citation type="journal article" date="2016" name="Proc. Natl. Acad. Sci. U.S.A.">
        <title>Lipid metabolic changes in an early divergent fungus govern the establishment of a mutualistic symbiosis with endobacteria.</title>
        <authorList>
            <person name="Lastovetsky O.A."/>
            <person name="Gaspar M.L."/>
            <person name="Mondo S.J."/>
            <person name="LaButti K.M."/>
            <person name="Sandor L."/>
            <person name="Grigoriev I.V."/>
            <person name="Henry S.A."/>
            <person name="Pawlowska T.E."/>
        </authorList>
    </citation>
    <scope>NUCLEOTIDE SEQUENCE [LARGE SCALE GENOMIC DNA]</scope>
    <source>
        <strain evidence="2 3">ATCC 11559</strain>
    </source>
</reference>
<feature type="compositionally biased region" description="Polar residues" evidence="1">
    <location>
        <begin position="25"/>
        <end position="43"/>
    </location>
</feature>
<proteinExistence type="predicted"/>
<dbReference type="AlphaFoldDB" id="A0A1X0RSL8"/>
<evidence type="ECO:0000313" key="3">
    <source>
        <dbReference type="Proteomes" id="UP000242381"/>
    </source>
</evidence>
<dbReference type="Proteomes" id="UP000242381">
    <property type="component" value="Unassembled WGS sequence"/>
</dbReference>
<dbReference type="EMBL" id="KV921441">
    <property type="protein sequence ID" value="ORE15052.1"/>
    <property type="molecule type" value="Genomic_DNA"/>
</dbReference>
<name>A0A1X0RSL8_RHIZD</name>
<feature type="region of interest" description="Disordered" evidence="1">
    <location>
        <begin position="18"/>
        <end position="52"/>
    </location>
</feature>
<evidence type="ECO:0000313" key="2">
    <source>
        <dbReference type="EMBL" id="ORE15052.1"/>
    </source>
</evidence>
<protein>
    <submittedName>
        <fullName evidence="2">Uncharacterized protein</fullName>
    </submittedName>
</protein>
<sequence>MPRIPIYPEVKISLKKKKKRHANLENVQSNDSTEALRAQNSKRAANLHKGTKRKDAFDVINAKKKDVKRRRQTANYQRYTVSIPFASFYRETPKKANSLEKIKAISGFIKKVILEAQLFVNYFILKHPNKLTNDIFEQNFW</sequence>
<gene>
    <name evidence="2" type="ORF">BCV71DRAFT_257603</name>
</gene>
<accession>A0A1X0RSL8</accession>